<comment type="caution">
    <text evidence="10">The sequence shown here is derived from an EMBL/GenBank/DDBJ whole genome shotgun (WGS) entry which is preliminary data.</text>
</comment>
<dbReference type="GO" id="GO:0000175">
    <property type="term" value="F:3'-5'-RNA exonuclease activity"/>
    <property type="evidence" value="ECO:0007669"/>
    <property type="project" value="InterPro"/>
</dbReference>
<keyword evidence="1" id="KW-0540">Nuclease</keyword>
<feature type="region of interest" description="Disordered" evidence="8">
    <location>
        <begin position="331"/>
        <end position="360"/>
    </location>
</feature>
<dbReference type="PANTHER" id="PTHR23044:SF61">
    <property type="entry name" value="3'-5' EXORIBONUCLEASE 1-RELATED"/>
    <property type="match status" value="1"/>
</dbReference>
<feature type="domain" description="GRF-type" evidence="9">
    <location>
        <begin position="371"/>
        <end position="415"/>
    </location>
</feature>
<keyword evidence="5" id="KW-0862">Zinc</keyword>
<evidence type="ECO:0000256" key="4">
    <source>
        <dbReference type="ARBA" id="ARBA00022801"/>
    </source>
</evidence>
<keyword evidence="11" id="KW-1185">Reference proteome</keyword>
<evidence type="ECO:0000256" key="2">
    <source>
        <dbReference type="ARBA" id="ARBA00022723"/>
    </source>
</evidence>
<dbReference type="CDD" id="cd06133">
    <property type="entry name" value="ERI-1_3'hExo_like"/>
    <property type="match status" value="1"/>
</dbReference>
<dbReference type="GO" id="GO:0008270">
    <property type="term" value="F:zinc ion binding"/>
    <property type="evidence" value="ECO:0007669"/>
    <property type="project" value="UniProtKB-KW"/>
</dbReference>
<dbReference type="SUPFAM" id="SSF53098">
    <property type="entry name" value="Ribonuclease H-like"/>
    <property type="match status" value="1"/>
</dbReference>
<evidence type="ECO:0000256" key="8">
    <source>
        <dbReference type="SAM" id="MobiDB-lite"/>
    </source>
</evidence>
<dbReference type="InterPro" id="IPR013520">
    <property type="entry name" value="Ribonucl_H"/>
</dbReference>
<dbReference type="InterPro" id="IPR010666">
    <property type="entry name" value="Znf_GRF"/>
</dbReference>
<dbReference type="EMBL" id="JBBWWQ010000019">
    <property type="protein sequence ID" value="KAK8919338.1"/>
    <property type="molecule type" value="Genomic_DNA"/>
</dbReference>
<dbReference type="GO" id="GO:0003676">
    <property type="term" value="F:nucleic acid binding"/>
    <property type="evidence" value="ECO:0007669"/>
    <property type="project" value="InterPro"/>
</dbReference>
<gene>
    <name evidence="10" type="ORF">KSP39_PZI021595</name>
</gene>
<evidence type="ECO:0000313" key="10">
    <source>
        <dbReference type="EMBL" id="KAK8919338.1"/>
    </source>
</evidence>
<evidence type="ECO:0000256" key="6">
    <source>
        <dbReference type="ARBA" id="ARBA00022839"/>
    </source>
</evidence>
<dbReference type="FunFam" id="3.30.420.10:FF:000068">
    <property type="entry name" value="Exonuclease domain-containing protein 1"/>
    <property type="match status" value="1"/>
</dbReference>
<keyword evidence="2" id="KW-0479">Metal-binding</keyword>
<keyword evidence="6" id="KW-0269">Exonuclease</keyword>
<sequence>MQANIEPSLGCVKKKAFLLRSQESGNAMEDFAGLKDEINVLPAYFSDSDDLVNRKGAGPVHQDRGVFYQQEVLTWPIFYPDIQMPQHRHMKVFDNHYHPMNKEDFFPTEHRIHYMPYKFVPQDFPPELQLQEFQYFVVIDFEATCDKDKNPHPQEIIEFPSVLVNSFTGQLEACFQTYVRPAYHQLLTDFCKELTGIQQIQVDRGVSLSEALLMHDKWLEDKGIKHQNFAVVTWSNWDCRVMLESECKFKGIQKPPYFNKWINLKVPFQEVFGGIRCNLKDAVQLAGLPWEGRAHCGLDDARNTARLLSHLMCRGFRFSITNSMAWNSTEQPSPCPARLPDHPAAASCSPKPKDMAPGQSTQFRPERAIYCFCGAKSSKCVVRKPGPTQGKSFFGCGNWSASRRSVCDYFVWASP</sequence>
<dbReference type="InterPro" id="IPR047201">
    <property type="entry name" value="ERI-1_3'hExo-like"/>
</dbReference>
<dbReference type="AlphaFoldDB" id="A0AAP0FWJ9"/>
<organism evidence="10 11">
    <name type="scientific">Platanthera zijinensis</name>
    <dbReference type="NCBI Taxonomy" id="2320716"/>
    <lineage>
        <taxon>Eukaryota</taxon>
        <taxon>Viridiplantae</taxon>
        <taxon>Streptophyta</taxon>
        <taxon>Embryophyta</taxon>
        <taxon>Tracheophyta</taxon>
        <taxon>Spermatophyta</taxon>
        <taxon>Magnoliopsida</taxon>
        <taxon>Liliopsida</taxon>
        <taxon>Asparagales</taxon>
        <taxon>Orchidaceae</taxon>
        <taxon>Orchidoideae</taxon>
        <taxon>Orchideae</taxon>
        <taxon>Orchidinae</taxon>
        <taxon>Platanthera</taxon>
    </lineage>
</organism>
<dbReference type="InterPro" id="IPR012337">
    <property type="entry name" value="RNaseH-like_sf"/>
</dbReference>
<reference evidence="10 11" key="1">
    <citation type="journal article" date="2022" name="Nat. Plants">
        <title>Genomes of leafy and leafless Platanthera orchids illuminate the evolution of mycoheterotrophy.</title>
        <authorList>
            <person name="Li M.H."/>
            <person name="Liu K.W."/>
            <person name="Li Z."/>
            <person name="Lu H.C."/>
            <person name="Ye Q.L."/>
            <person name="Zhang D."/>
            <person name="Wang J.Y."/>
            <person name="Li Y.F."/>
            <person name="Zhong Z.M."/>
            <person name="Liu X."/>
            <person name="Yu X."/>
            <person name="Liu D.K."/>
            <person name="Tu X.D."/>
            <person name="Liu B."/>
            <person name="Hao Y."/>
            <person name="Liao X.Y."/>
            <person name="Jiang Y.T."/>
            <person name="Sun W.H."/>
            <person name="Chen J."/>
            <person name="Chen Y.Q."/>
            <person name="Ai Y."/>
            <person name="Zhai J.W."/>
            <person name="Wu S.S."/>
            <person name="Zhou Z."/>
            <person name="Hsiao Y.Y."/>
            <person name="Wu W.L."/>
            <person name="Chen Y.Y."/>
            <person name="Lin Y.F."/>
            <person name="Hsu J.L."/>
            <person name="Li C.Y."/>
            <person name="Wang Z.W."/>
            <person name="Zhao X."/>
            <person name="Zhong W.Y."/>
            <person name="Ma X.K."/>
            <person name="Ma L."/>
            <person name="Huang J."/>
            <person name="Chen G.Z."/>
            <person name="Huang M.Z."/>
            <person name="Huang L."/>
            <person name="Peng D.H."/>
            <person name="Luo Y.B."/>
            <person name="Zou S.Q."/>
            <person name="Chen S.P."/>
            <person name="Lan S."/>
            <person name="Tsai W.C."/>
            <person name="Van de Peer Y."/>
            <person name="Liu Z.J."/>
        </authorList>
    </citation>
    <scope>NUCLEOTIDE SEQUENCE [LARGE SCALE GENOMIC DNA]</scope>
    <source>
        <strain evidence="10">Lor287</strain>
    </source>
</reference>
<proteinExistence type="predicted"/>
<evidence type="ECO:0000313" key="11">
    <source>
        <dbReference type="Proteomes" id="UP001418222"/>
    </source>
</evidence>
<dbReference type="InterPro" id="IPR036397">
    <property type="entry name" value="RNaseH_sf"/>
</dbReference>
<dbReference type="InterPro" id="IPR051274">
    <property type="entry name" value="3-5_Exoribonuclease"/>
</dbReference>
<keyword evidence="4" id="KW-0378">Hydrolase</keyword>
<name>A0AAP0FWJ9_9ASPA</name>
<dbReference type="Proteomes" id="UP001418222">
    <property type="component" value="Unassembled WGS sequence"/>
</dbReference>
<protein>
    <recommendedName>
        <fullName evidence="9">GRF-type domain-containing protein</fullName>
    </recommendedName>
</protein>
<keyword evidence="3 7" id="KW-0863">Zinc-finger</keyword>
<dbReference type="PROSITE" id="PS51999">
    <property type="entry name" value="ZF_GRF"/>
    <property type="match status" value="1"/>
</dbReference>
<dbReference type="Gene3D" id="3.30.420.10">
    <property type="entry name" value="Ribonuclease H-like superfamily/Ribonuclease H"/>
    <property type="match status" value="1"/>
</dbReference>
<evidence type="ECO:0000256" key="3">
    <source>
        <dbReference type="ARBA" id="ARBA00022771"/>
    </source>
</evidence>
<evidence type="ECO:0000256" key="7">
    <source>
        <dbReference type="PROSITE-ProRule" id="PRU01343"/>
    </source>
</evidence>
<dbReference type="Pfam" id="PF00929">
    <property type="entry name" value="RNase_T"/>
    <property type="match status" value="1"/>
</dbReference>
<dbReference type="PANTHER" id="PTHR23044">
    <property type="entry name" value="3'-5' EXONUCLEASE ERI1-RELATED"/>
    <property type="match status" value="1"/>
</dbReference>
<evidence type="ECO:0000256" key="1">
    <source>
        <dbReference type="ARBA" id="ARBA00022722"/>
    </source>
</evidence>
<dbReference type="SMART" id="SM00479">
    <property type="entry name" value="EXOIII"/>
    <property type="match status" value="1"/>
</dbReference>
<accession>A0AAP0FWJ9</accession>
<evidence type="ECO:0000256" key="5">
    <source>
        <dbReference type="ARBA" id="ARBA00022833"/>
    </source>
</evidence>
<evidence type="ECO:0000259" key="9">
    <source>
        <dbReference type="PROSITE" id="PS51999"/>
    </source>
</evidence>